<dbReference type="Proteomes" id="UP000188276">
    <property type="component" value="Unassembled WGS sequence"/>
</dbReference>
<evidence type="ECO:0000256" key="3">
    <source>
        <dbReference type="ARBA" id="ARBA00022723"/>
    </source>
</evidence>
<dbReference type="InterPro" id="IPR020797">
    <property type="entry name" value="Cytidine_deaminase_bacteria"/>
</dbReference>
<dbReference type="GO" id="GO:0072527">
    <property type="term" value="P:pyrimidine-containing compound metabolic process"/>
    <property type="evidence" value="ECO:0007669"/>
    <property type="project" value="UniProtKB-ARBA"/>
</dbReference>
<dbReference type="AlphaFoldDB" id="A0A1R4LL03"/>
<feature type="domain" description="CMP/dCMP-type deaminase" evidence="10">
    <location>
        <begin position="187"/>
        <end position="295"/>
    </location>
</feature>
<dbReference type="InterPro" id="IPR016192">
    <property type="entry name" value="APOBEC/CMP_deaminase_Zn-bd"/>
</dbReference>
<dbReference type="PROSITE" id="PS51747">
    <property type="entry name" value="CYT_DCMP_DEAMINASES_2"/>
    <property type="match status" value="2"/>
</dbReference>
<evidence type="ECO:0000256" key="1">
    <source>
        <dbReference type="ARBA" id="ARBA00006576"/>
    </source>
</evidence>
<dbReference type="Pfam" id="PF08211">
    <property type="entry name" value="dCMP_cyt_deam_2"/>
    <property type="match status" value="1"/>
</dbReference>
<dbReference type="InterPro" id="IPR006263">
    <property type="entry name" value="Cyt_deam_dimer"/>
</dbReference>
<evidence type="ECO:0000256" key="9">
    <source>
        <dbReference type="PIRSR" id="PIRSR006334-3"/>
    </source>
</evidence>
<dbReference type="GO" id="GO:0004126">
    <property type="term" value="F:cytidine deaminase activity"/>
    <property type="evidence" value="ECO:0007669"/>
    <property type="project" value="UniProtKB-UniRule"/>
</dbReference>
<dbReference type="EMBL" id="FULE01000029">
    <property type="protein sequence ID" value="SJN56944.1"/>
    <property type="molecule type" value="Genomic_DNA"/>
</dbReference>
<comment type="function">
    <text evidence="6">This enzyme scavenges exogenous and endogenous cytidine and 2'-deoxycytidine for UMP synthesis.</text>
</comment>
<accession>A0A1R4LL03</accession>
<dbReference type="OrthoDB" id="9795347at2"/>
<evidence type="ECO:0000256" key="6">
    <source>
        <dbReference type="HAMAP-Rule" id="MF_01558"/>
    </source>
</evidence>
<dbReference type="SUPFAM" id="SSF53927">
    <property type="entry name" value="Cytidine deaminase-like"/>
    <property type="match status" value="2"/>
</dbReference>
<keyword evidence="12" id="KW-1185">Reference proteome</keyword>
<dbReference type="CDD" id="cd01283">
    <property type="entry name" value="cytidine_deaminase"/>
    <property type="match status" value="2"/>
</dbReference>
<evidence type="ECO:0000313" key="12">
    <source>
        <dbReference type="Proteomes" id="UP000188276"/>
    </source>
</evidence>
<keyword evidence="4 6" id="KW-0378">Hydrolase</keyword>
<keyword evidence="5 6" id="KW-0862">Zinc</keyword>
<comment type="similarity">
    <text evidence="1 6">Belongs to the cytidine and deoxycytidylate deaminase family.</text>
</comment>
<dbReference type="GO" id="GO:0055086">
    <property type="term" value="P:nucleobase-containing small molecule metabolic process"/>
    <property type="evidence" value="ECO:0007669"/>
    <property type="project" value="UniProtKB-ARBA"/>
</dbReference>
<dbReference type="NCBIfam" id="NF006537">
    <property type="entry name" value="PRK09027.1"/>
    <property type="match status" value="1"/>
</dbReference>
<dbReference type="Pfam" id="PF00383">
    <property type="entry name" value="dCMP_cyt_deam_1"/>
    <property type="match status" value="1"/>
</dbReference>
<dbReference type="FunFam" id="3.40.140.10:FF:000007">
    <property type="entry name" value="Cytidine deaminase"/>
    <property type="match status" value="1"/>
</dbReference>
<dbReference type="InterPro" id="IPR002125">
    <property type="entry name" value="CMP_dCMP_dom"/>
</dbReference>
<keyword evidence="3 6" id="KW-0479">Metal-binding</keyword>
<comment type="subunit">
    <text evidence="2 6">Homodimer.</text>
</comment>
<dbReference type="PIRSF" id="PIRSF006334">
    <property type="entry name" value="Cdd_plus_pseudo"/>
    <property type="match status" value="1"/>
</dbReference>
<evidence type="ECO:0000259" key="10">
    <source>
        <dbReference type="PROSITE" id="PS51747"/>
    </source>
</evidence>
<feature type="binding site" evidence="6 9">
    <location>
        <position position="129"/>
    </location>
    <ligand>
        <name>Zn(2+)</name>
        <dbReference type="ChEBI" id="CHEBI:29105"/>
        <note>catalytic</note>
    </ligand>
</feature>
<dbReference type="InterPro" id="IPR013171">
    <property type="entry name" value="Cyd/dCyd_deaminase_Zn-bd"/>
</dbReference>
<comment type="catalytic activity">
    <reaction evidence="6">
        <text>2'-deoxycytidine + H2O + H(+) = 2'-deoxyuridine + NH4(+)</text>
        <dbReference type="Rhea" id="RHEA:13433"/>
        <dbReference type="ChEBI" id="CHEBI:15377"/>
        <dbReference type="ChEBI" id="CHEBI:15378"/>
        <dbReference type="ChEBI" id="CHEBI:15698"/>
        <dbReference type="ChEBI" id="CHEBI:16450"/>
        <dbReference type="ChEBI" id="CHEBI:28938"/>
        <dbReference type="EC" id="3.5.4.5"/>
    </reaction>
</comment>
<gene>
    <name evidence="6 11" type="primary">cdd</name>
    <name evidence="11" type="ORF">VR7878_02036</name>
</gene>
<comment type="cofactor">
    <cofactor evidence="6 9">
        <name>Zn(2+)</name>
        <dbReference type="ChEBI" id="CHEBI:29105"/>
    </cofactor>
    <text evidence="6 9">Binds 1 zinc ion.</text>
</comment>
<feature type="domain" description="CMP/dCMP-type deaminase" evidence="10">
    <location>
        <begin position="48"/>
        <end position="168"/>
    </location>
</feature>
<dbReference type="NCBIfam" id="TIGR01355">
    <property type="entry name" value="cyt_deam_dimer"/>
    <property type="match status" value="1"/>
</dbReference>
<reference evidence="12" key="1">
    <citation type="submission" date="2017-02" db="EMBL/GenBank/DDBJ databases">
        <authorList>
            <person name="Rodrigo-Torres L."/>
            <person name="Arahal R.D."/>
            <person name="Lucena T."/>
        </authorList>
    </citation>
    <scope>NUCLEOTIDE SEQUENCE [LARGE SCALE GENOMIC DNA]</scope>
    <source>
        <strain evidence="12">CECT 7878</strain>
    </source>
</reference>
<dbReference type="InterPro" id="IPR016193">
    <property type="entry name" value="Cytidine_deaminase-like"/>
</dbReference>
<dbReference type="Gene3D" id="3.40.140.10">
    <property type="entry name" value="Cytidine Deaminase, domain 2"/>
    <property type="match status" value="2"/>
</dbReference>
<protein>
    <recommendedName>
        <fullName evidence="6">Cytidine deaminase</fullName>
        <ecNumber evidence="6">3.5.4.5</ecNumber>
    </recommendedName>
    <alternativeName>
        <fullName evidence="6">Cytidine aminohydrolase</fullName>
        <shortName evidence="6">CDA</shortName>
    </alternativeName>
</protein>
<comment type="catalytic activity">
    <reaction evidence="6">
        <text>cytidine + H2O + H(+) = uridine + NH4(+)</text>
        <dbReference type="Rhea" id="RHEA:16069"/>
        <dbReference type="ChEBI" id="CHEBI:15377"/>
        <dbReference type="ChEBI" id="CHEBI:15378"/>
        <dbReference type="ChEBI" id="CHEBI:16704"/>
        <dbReference type="ChEBI" id="CHEBI:17562"/>
        <dbReference type="ChEBI" id="CHEBI:28938"/>
        <dbReference type="EC" id="3.5.4.5"/>
    </reaction>
</comment>
<dbReference type="PANTHER" id="PTHR11644">
    <property type="entry name" value="CYTIDINE DEAMINASE"/>
    <property type="match status" value="1"/>
</dbReference>
<feature type="binding site" evidence="6 9">
    <location>
        <position position="102"/>
    </location>
    <ligand>
        <name>Zn(2+)</name>
        <dbReference type="ChEBI" id="CHEBI:29105"/>
        <note>catalytic</note>
    </ligand>
</feature>
<feature type="binding site" evidence="6 9">
    <location>
        <position position="132"/>
    </location>
    <ligand>
        <name>Zn(2+)</name>
        <dbReference type="ChEBI" id="CHEBI:29105"/>
        <note>catalytic</note>
    </ligand>
</feature>
<sequence>MTQDRLTVLSRLPETLARPLEEMIVDPKFSATFNAQQVEHLIHVSGLDAVTLAQHLLPLAAIYAYTPVSDFQVGAIVRGKSGALYLGANIEFSGVSLGQTIHAEQAAIAHAWMSGESKLSDIIIDTPPCGHCRQFMNELSGVEGLRITLPSQATKKLNDYLPEAFGPVTMGMQIRFMDPQTHQIHADGTDPLQQQAVKALNKSYAPYSEALSGVAIELINQQIYLGAYAENAAFNPSLPPLQVALIQLIMNGYLFSDIKRVVLAETKNQTVTHQDTTRSVLQKIAPHIQLDYIEV</sequence>
<dbReference type="EC" id="3.5.4.5" evidence="6"/>
<dbReference type="GO" id="GO:0042802">
    <property type="term" value="F:identical protein binding"/>
    <property type="evidence" value="ECO:0007669"/>
    <property type="project" value="UniProtKB-ARBA"/>
</dbReference>
<evidence type="ECO:0000256" key="8">
    <source>
        <dbReference type="PIRSR" id="PIRSR006334-2"/>
    </source>
</evidence>
<dbReference type="InterPro" id="IPR050202">
    <property type="entry name" value="Cyt/Deoxycyt_deaminase"/>
</dbReference>
<evidence type="ECO:0000256" key="7">
    <source>
        <dbReference type="PIRSR" id="PIRSR006334-1"/>
    </source>
</evidence>
<proteinExistence type="inferred from homology"/>
<evidence type="ECO:0000256" key="2">
    <source>
        <dbReference type="ARBA" id="ARBA00011738"/>
    </source>
</evidence>
<dbReference type="HAMAP" id="MF_01558">
    <property type="entry name" value="Cyt_deam"/>
    <property type="match status" value="1"/>
</dbReference>
<dbReference type="STRING" id="1123498.VR7878_02036"/>
<dbReference type="GO" id="GO:0008270">
    <property type="term" value="F:zinc ion binding"/>
    <property type="evidence" value="ECO:0007669"/>
    <property type="project" value="UniProtKB-UniRule"/>
</dbReference>
<feature type="binding site" evidence="6 8">
    <location>
        <begin position="89"/>
        <end position="91"/>
    </location>
    <ligand>
        <name>substrate</name>
    </ligand>
</feature>
<evidence type="ECO:0000256" key="4">
    <source>
        <dbReference type="ARBA" id="ARBA00022801"/>
    </source>
</evidence>
<feature type="active site" description="Proton donor" evidence="6 7">
    <location>
        <position position="104"/>
    </location>
</feature>
<dbReference type="PANTHER" id="PTHR11644:SF2">
    <property type="entry name" value="CYTIDINE DEAMINASE"/>
    <property type="match status" value="1"/>
</dbReference>
<dbReference type="RefSeq" id="WP_077335905.1">
    <property type="nucleotide sequence ID" value="NZ_FULE01000029.1"/>
</dbReference>
<evidence type="ECO:0000256" key="5">
    <source>
        <dbReference type="ARBA" id="ARBA00022833"/>
    </source>
</evidence>
<organism evidence="11 12">
    <name type="scientific">Vibrio ruber (strain DSM 16370 / JCM 11486 / BCRC 17186 / CECT 7878 / LMG 23124 / VR1)</name>
    <dbReference type="NCBI Taxonomy" id="1123498"/>
    <lineage>
        <taxon>Bacteria</taxon>
        <taxon>Pseudomonadati</taxon>
        <taxon>Pseudomonadota</taxon>
        <taxon>Gammaproteobacteria</taxon>
        <taxon>Vibrionales</taxon>
        <taxon>Vibrionaceae</taxon>
        <taxon>Vibrio</taxon>
    </lineage>
</organism>
<dbReference type="PROSITE" id="PS00903">
    <property type="entry name" value="CYT_DCMP_DEAMINASES_1"/>
    <property type="match status" value="1"/>
</dbReference>
<name>A0A1R4LL03_VIBR1</name>
<evidence type="ECO:0000313" key="11">
    <source>
        <dbReference type="EMBL" id="SJN56944.1"/>
    </source>
</evidence>
<dbReference type="GO" id="GO:0005829">
    <property type="term" value="C:cytosol"/>
    <property type="evidence" value="ECO:0007669"/>
    <property type="project" value="TreeGrafter"/>
</dbReference>